<proteinExistence type="predicted"/>
<dbReference type="InterPro" id="IPR036236">
    <property type="entry name" value="Znf_C2H2_sf"/>
</dbReference>
<accession>A0ABQ9JTC5</accession>
<name>A0ABQ9JTC5_9CUCU</name>
<dbReference type="Proteomes" id="UP001162164">
    <property type="component" value="Unassembled WGS sequence"/>
</dbReference>
<evidence type="ECO:0000313" key="1">
    <source>
        <dbReference type="EMBL" id="KAJ8981132.1"/>
    </source>
</evidence>
<dbReference type="Gene3D" id="3.30.160.60">
    <property type="entry name" value="Classic Zinc Finger"/>
    <property type="match status" value="1"/>
</dbReference>
<protein>
    <recommendedName>
        <fullName evidence="3">C2H2-type domain-containing protein</fullName>
    </recommendedName>
</protein>
<evidence type="ECO:0000313" key="2">
    <source>
        <dbReference type="Proteomes" id="UP001162164"/>
    </source>
</evidence>
<reference evidence="1" key="1">
    <citation type="journal article" date="2023" name="Insect Mol. Biol.">
        <title>Genome sequencing provides insights into the evolution of gene families encoding plant cell wall-degrading enzymes in longhorned beetles.</title>
        <authorList>
            <person name="Shin N.R."/>
            <person name="Okamura Y."/>
            <person name="Kirsch R."/>
            <person name="Pauchet Y."/>
        </authorList>
    </citation>
    <scope>NUCLEOTIDE SEQUENCE</scope>
    <source>
        <strain evidence="1">MMC_N1</strain>
    </source>
</reference>
<dbReference type="SUPFAM" id="SSF57667">
    <property type="entry name" value="beta-beta-alpha zinc fingers"/>
    <property type="match status" value="1"/>
</dbReference>
<keyword evidence="2" id="KW-1185">Reference proteome</keyword>
<comment type="caution">
    <text evidence="1">The sequence shown here is derived from an EMBL/GenBank/DDBJ whole genome shotgun (WGS) entry which is preliminary data.</text>
</comment>
<sequence length="141" mass="16135">MCALLRQSSRIRLNGTCWSTKTSPRQSCINVNSAILKRSTSTASNPIFSCIRISPRWTFTSAKNARSRQNTSAISKEHILTHKDLSEVKTYKCGMCSFETKQHSYLKKHTVVHKDISETRGYRCKQCPFNRSIDTASRNMR</sequence>
<gene>
    <name evidence="1" type="ORF">NQ317_007907</name>
</gene>
<evidence type="ECO:0008006" key="3">
    <source>
        <dbReference type="Google" id="ProtNLM"/>
    </source>
</evidence>
<organism evidence="1 2">
    <name type="scientific">Molorchus minor</name>
    <dbReference type="NCBI Taxonomy" id="1323400"/>
    <lineage>
        <taxon>Eukaryota</taxon>
        <taxon>Metazoa</taxon>
        <taxon>Ecdysozoa</taxon>
        <taxon>Arthropoda</taxon>
        <taxon>Hexapoda</taxon>
        <taxon>Insecta</taxon>
        <taxon>Pterygota</taxon>
        <taxon>Neoptera</taxon>
        <taxon>Endopterygota</taxon>
        <taxon>Coleoptera</taxon>
        <taxon>Polyphaga</taxon>
        <taxon>Cucujiformia</taxon>
        <taxon>Chrysomeloidea</taxon>
        <taxon>Cerambycidae</taxon>
        <taxon>Lamiinae</taxon>
        <taxon>Monochamini</taxon>
        <taxon>Molorchus</taxon>
    </lineage>
</organism>
<dbReference type="EMBL" id="JAPWTJ010000201">
    <property type="protein sequence ID" value="KAJ8981132.1"/>
    <property type="molecule type" value="Genomic_DNA"/>
</dbReference>